<keyword evidence="3" id="KW-0143">Chaperone</keyword>
<feature type="domain" description="CobW C-terminal" evidence="7">
    <location>
        <begin position="249"/>
        <end position="344"/>
    </location>
</feature>
<name>A0ABU8WAZ8_9BURK</name>
<sequence length="364" mass="39569">MAGHFSSLLTADRRAGERVPVTVLTGFLGSGKTTLLNRLLQQPDLRGMAVIVNEFGEVGIDHDLITQTSDDTILLANGCMCCSVRGDLVAAMNRLGERTDPPLRHVLIETSGLADPGPILRTMMGDAAIRGRFALAGVACTVDAVLCMGTLDRHAESVQQAAVADHLFLTKTDLLEGGAPSPELLARLRELNSVARLHVARDAQPQALRELVQSPKDSSEVPAGAMYYRPSQADADAPKDSAPVHRDGISSFVVERDQPLPRDAFFAWLDMVIAMRGEDLLRVKGLVHLADEPDRPMVIHGVQHLFHPPEFLPAWPGQDRRTRIVFITRGVDAQAMDETLDVLVHRHMRRASPTAAAASPKTHP</sequence>
<evidence type="ECO:0000256" key="4">
    <source>
        <dbReference type="ARBA" id="ARBA00034320"/>
    </source>
</evidence>
<dbReference type="SUPFAM" id="SSF52540">
    <property type="entry name" value="P-loop containing nucleoside triphosphate hydrolases"/>
    <property type="match status" value="1"/>
</dbReference>
<dbReference type="InterPro" id="IPR027417">
    <property type="entry name" value="P-loop_NTPase"/>
</dbReference>
<comment type="catalytic activity">
    <reaction evidence="6">
        <text>GTP + H2O = GDP + phosphate + H(+)</text>
        <dbReference type="Rhea" id="RHEA:19669"/>
        <dbReference type="ChEBI" id="CHEBI:15377"/>
        <dbReference type="ChEBI" id="CHEBI:15378"/>
        <dbReference type="ChEBI" id="CHEBI:37565"/>
        <dbReference type="ChEBI" id="CHEBI:43474"/>
        <dbReference type="ChEBI" id="CHEBI:58189"/>
    </reaction>
    <physiologicalReaction direction="left-to-right" evidence="6">
        <dbReference type="Rhea" id="RHEA:19670"/>
    </physiologicalReaction>
</comment>
<organism evidence="8 9">
    <name type="scientific">Variovorax humicola</name>
    <dbReference type="NCBI Taxonomy" id="1769758"/>
    <lineage>
        <taxon>Bacteria</taxon>
        <taxon>Pseudomonadati</taxon>
        <taxon>Pseudomonadota</taxon>
        <taxon>Betaproteobacteria</taxon>
        <taxon>Burkholderiales</taxon>
        <taxon>Comamonadaceae</taxon>
        <taxon>Variovorax</taxon>
    </lineage>
</organism>
<accession>A0ABU8WAZ8</accession>
<evidence type="ECO:0000256" key="1">
    <source>
        <dbReference type="ARBA" id="ARBA00022741"/>
    </source>
</evidence>
<dbReference type="Pfam" id="PF02492">
    <property type="entry name" value="cobW"/>
    <property type="match status" value="1"/>
</dbReference>
<proteinExistence type="inferred from homology"/>
<dbReference type="InterPro" id="IPR003495">
    <property type="entry name" value="CobW/HypB/UreG_nucleotide-bd"/>
</dbReference>
<dbReference type="EMBL" id="JBBKZV010000052">
    <property type="protein sequence ID" value="MEJ8827130.1"/>
    <property type="molecule type" value="Genomic_DNA"/>
</dbReference>
<keyword evidence="1" id="KW-0547">Nucleotide-binding</keyword>
<evidence type="ECO:0000259" key="7">
    <source>
        <dbReference type="SMART" id="SM00833"/>
    </source>
</evidence>
<dbReference type="PANTHER" id="PTHR13748">
    <property type="entry name" value="COBW-RELATED"/>
    <property type="match status" value="1"/>
</dbReference>
<dbReference type="Gene3D" id="3.30.1220.10">
    <property type="entry name" value="CobW-like, C-terminal domain"/>
    <property type="match status" value="1"/>
</dbReference>
<dbReference type="Pfam" id="PF07683">
    <property type="entry name" value="CobW_C"/>
    <property type="match status" value="1"/>
</dbReference>
<keyword evidence="9" id="KW-1185">Reference proteome</keyword>
<evidence type="ECO:0000256" key="5">
    <source>
        <dbReference type="ARBA" id="ARBA00045658"/>
    </source>
</evidence>
<dbReference type="RefSeq" id="WP_340368160.1">
    <property type="nucleotide sequence ID" value="NZ_JBBKZV010000052.1"/>
</dbReference>
<reference evidence="8 9" key="1">
    <citation type="submission" date="2024-03" db="EMBL/GenBank/DDBJ databases">
        <title>Novel species of the genus Variovorax.</title>
        <authorList>
            <person name="Liu Q."/>
            <person name="Xin Y.-H."/>
        </authorList>
    </citation>
    <scope>NUCLEOTIDE SEQUENCE [LARGE SCALE GENOMIC DNA]</scope>
    <source>
        <strain evidence="8 9">KACC 18501</strain>
    </source>
</reference>
<dbReference type="SUPFAM" id="SSF90002">
    <property type="entry name" value="Hypothetical protein YjiA, C-terminal domain"/>
    <property type="match status" value="1"/>
</dbReference>
<evidence type="ECO:0000313" key="8">
    <source>
        <dbReference type="EMBL" id="MEJ8827130.1"/>
    </source>
</evidence>
<evidence type="ECO:0000256" key="2">
    <source>
        <dbReference type="ARBA" id="ARBA00022801"/>
    </source>
</evidence>
<gene>
    <name evidence="8" type="ORF">WKW80_34945</name>
</gene>
<evidence type="ECO:0000313" key="9">
    <source>
        <dbReference type="Proteomes" id="UP001363010"/>
    </source>
</evidence>
<comment type="function">
    <text evidence="5">Zinc chaperone that directly transfers zinc cofactor to target proteins, thereby activating them. Zinc is transferred from the CXCC motif in the GTPase domain to the zinc binding site in target proteins in a process requiring GTP hydrolysis.</text>
</comment>
<protein>
    <submittedName>
        <fullName evidence="8">GTP-binding protein</fullName>
    </submittedName>
</protein>
<comment type="caution">
    <text evidence="8">The sequence shown here is derived from an EMBL/GenBank/DDBJ whole genome shotgun (WGS) entry which is preliminary data.</text>
</comment>
<dbReference type="InterPro" id="IPR036627">
    <property type="entry name" value="CobW-likC_sf"/>
</dbReference>
<dbReference type="Gene3D" id="3.40.50.300">
    <property type="entry name" value="P-loop containing nucleotide triphosphate hydrolases"/>
    <property type="match status" value="1"/>
</dbReference>
<evidence type="ECO:0000256" key="6">
    <source>
        <dbReference type="ARBA" id="ARBA00049117"/>
    </source>
</evidence>
<dbReference type="SMART" id="SM00833">
    <property type="entry name" value="CobW_C"/>
    <property type="match status" value="1"/>
</dbReference>
<dbReference type="InterPro" id="IPR011629">
    <property type="entry name" value="CobW-like_C"/>
</dbReference>
<dbReference type="Proteomes" id="UP001363010">
    <property type="component" value="Unassembled WGS sequence"/>
</dbReference>
<evidence type="ECO:0000256" key="3">
    <source>
        <dbReference type="ARBA" id="ARBA00023186"/>
    </source>
</evidence>
<dbReference type="CDD" id="cd03112">
    <property type="entry name" value="CobW-like"/>
    <property type="match status" value="1"/>
</dbReference>
<dbReference type="PANTHER" id="PTHR13748:SF62">
    <property type="entry name" value="COBW DOMAIN-CONTAINING PROTEIN"/>
    <property type="match status" value="1"/>
</dbReference>
<dbReference type="InterPro" id="IPR051316">
    <property type="entry name" value="Zinc-reg_GTPase_activator"/>
</dbReference>
<keyword evidence="2" id="KW-0378">Hydrolase</keyword>
<comment type="similarity">
    <text evidence="4">Belongs to the SIMIBI class G3E GTPase family. ZNG1 subfamily.</text>
</comment>